<dbReference type="PANTHER" id="PTHR30523:SF6">
    <property type="entry name" value="PHOSPHOENOLPYRUVATE CARBOXYLASE"/>
    <property type="match status" value="1"/>
</dbReference>
<dbReference type="InterPro" id="IPR015813">
    <property type="entry name" value="Pyrv/PenolPyrv_kinase-like_dom"/>
</dbReference>
<comment type="cofactor">
    <cofactor evidence="9">
        <name>Mg(2+)</name>
        <dbReference type="ChEBI" id="CHEBI:18420"/>
    </cofactor>
</comment>
<dbReference type="NCBIfam" id="NF000584">
    <property type="entry name" value="PRK00009.1"/>
    <property type="match status" value="1"/>
</dbReference>
<evidence type="ECO:0000313" key="11">
    <source>
        <dbReference type="EMBL" id="CAA9266906.1"/>
    </source>
</evidence>
<dbReference type="AlphaFoldDB" id="A0A6J4J4H3"/>
<dbReference type="GO" id="GO:0000287">
    <property type="term" value="F:magnesium ion binding"/>
    <property type="evidence" value="ECO:0007669"/>
    <property type="project" value="UniProtKB-UniRule"/>
</dbReference>
<protein>
    <recommendedName>
        <fullName evidence="4 9">Phosphoenolpyruvate carboxylase</fullName>
        <shortName evidence="9">PEPC</shortName>
        <shortName evidence="9">PEPCase</shortName>
        <ecNumber evidence="3 9">4.1.1.31</ecNumber>
    </recommendedName>
</protein>
<evidence type="ECO:0000256" key="8">
    <source>
        <dbReference type="ARBA" id="ARBA00048995"/>
    </source>
</evidence>
<evidence type="ECO:0000256" key="7">
    <source>
        <dbReference type="ARBA" id="ARBA00023300"/>
    </source>
</evidence>
<evidence type="ECO:0000256" key="1">
    <source>
        <dbReference type="ARBA" id="ARBA00003670"/>
    </source>
</evidence>
<dbReference type="InterPro" id="IPR022805">
    <property type="entry name" value="PEP_COase_bac/pln-type"/>
</dbReference>
<comment type="function">
    <text evidence="1 9">Forms oxaloacetate, a four-carbon dicarboxylic acid source for the tricarboxylic acid cycle.</text>
</comment>
<gene>
    <name evidence="9" type="primary">ppc</name>
    <name evidence="11" type="ORF">AVDCRST_MAG76-3135</name>
</gene>
<keyword evidence="5 9" id="KW-0460">Magnesium</keyword>
<evidence type="ECO:0000256" key="9">
    <source>
        <dbReference type="HAMAP-Rule" id="MF_00595"/>
    </source>
</evidence>
<dbReference type="GO" id="GO:0006099">
    <property type="term" value="P:tricarboxylic acid cycle"/>
    <property type="evidence" value="ECO:0007669"/>
    <property type="project" value="InterPro"/>
</dbReference>
<accession>A0A6J4J4H3</accession>
<dbReference type="GO" id="GO:0015977">
    <property type="term" value="P:carbon fixation"/>
    <property type="evidence" value="ECO:0007669"/>
    <property type="project" value="UniProtKB-UniRule"/>
</dbReference>
<evidence type="ECO:0000256" key="5">
    <source>
        <dbReference type="ARBA" id="ARBA00022842"/>
    </source>
</evidence>
<dbReference type="GO" id="GO:0005829">
    <property type="term" value="C:cytosol"/>
    <property type="evidence" value="ECO:0007669"/>
    <property type="project" value="TreeGrafter"/>
</dbReference>
<organism evidence="11">
    <name type="scientific">uncultured Acidimicrobiales bacterium</name>
    <dbReference type="NCBI Taxonomy" id="310071"/>
    <lineage>
        <taxon>Bacteria</taxon>
        <taxon>Bacillati</taxon>
        <taxon>Actinomycetota</taxon>
        <taxon>Acidimicrobiia</taxon>
        <taxon>Acidimicrobiales</taxon>
        <taxon>environmental samples</taxon>
    </lineage>
</organism>
<keyword evidence="7 9" id="KW-0120">Carbon dioxide fixation</keyword>
<name>A0A6J4J4H3_9ACTN</name>
<evidence type="ECO:0000256" key="2">
    <source>
        <dbReference type="ARBA" id="ARBA00008346"/>
    </source>
</evidence>
<proteinExistence type="inferred from homology"/>
<dbReference type="GO" id="GO:0006107">
    <property type="term" value="P:oxaloacetate metabolic process"/>
    <property type="evidence" value="ECO:0007669"/>
    <property type="project" value="UniProtKB-UniRule"/>
</dbReference>
<dbReference type="SUPFAM" id="SSF51621">
    <property type="entry name" value="Phosphoenolpyruvate/pyruvate domain"/>
    <property type="match status" value="1"/>
</dbReference>
<dbReference type="EMBL" id="CADCSZ010000188">
    <property type="protein sequence ID" value="CAA9266906.1"/>
    <property type="molecule type" value="Genomic_DNA"/>
</dbReference>
<dbReference type="PROSITE" id="PS00781">
    <property type="entry name" value="PEPCASE_1"/>
    <property type="match status" value="1"/>
</dbReference>
<keyword evidence="11" id="KW-0670">Pyruvate</keyword>
<keyword evidence="6 9" id="KW-0456">Lyase</keyword>
<evidence type="ECO:0000256" key="3">
    <source>
        <dbReference type="ARBA" id="ARBA00012305"/>
    </source>
</evidence>
<feature type="active site" evidence="9">
    <location>
        <position position="572"/>
    </location>
</feature>
<feature type="active site" evidence="9 10">
    <location>
        <position position="138"/>
    </location>
</feature>
<dbReference type="Gene3D" id="1.20.1440.90">
    <property type="entry name" value="Phosphoenolpyruvate/pyruvate domain"/>
    <property type="match status" value="1"/>
</dbReference>
<sequence>MEGEIEADDALRADIRLLGTLLGETLVRQVGEDLFKLVERVRGLSRQEVGAHDAEMASVLGDAELRTTIALARAFSTYFNLANTAEQVHRAAALDRLRAANGSAIRQMADRVAADPEAVKELHRCGTGIELRPVFTAHPTEVARQSVLTKLRRVGELLELRSLSAAIEHHRIDESLAEVVDLLWQTDELRRERPSPTEEAGAVLFYLSDLARNVVPGVVDDFVAELGRVGATLPDVAAPVRFGSWVGGDRDGNPHVTPEVTEAVLAQQHGLGIELLLAGIDGLVTQLSSSTQIIGISEALAASMAEDAVQLPEVIRLYSRINAEEPYRLKASFIRERLRNTRSRLAEGRRVAALDEYADASGLLDDLELMRESLLANRGQLIADGSLTRFIRNVTCFGFQLASLDIREDAGRHHVALAEAFDRLGELGRPYADLDPSQRMRLLRLELESRRPLLGAVPALHGEAAETFSLFTTLRAVLDRFGPDAVESYIISMTKGPDDVLAAVVLAREAGLVDVHGGIARLGFVPLLETVDELRSAGDILDQLLCEPGYREVVRLRGDVQEVMLGYSDSNKQAGITTSQWEIHRAQRMLRDVTRRHGVLLRLFHGRGGTVGRGGGPTHDAVLAQPFGVVQGPMKLTEQGEVISDKYLLPSLARHNLELALAALTEATVLHRTSRLEDAVLARWDRSMDAVSTAAAASYRSLLATDGLTEYFRASTPVEELSGLNIGSRPARRAPSRGGGGVDSLRAIPWVFAWTQSRQIVPGWFGVGSGLAAAREAGEGPALQEMYEGWHFFRTFVSNVEMVLAKVDLSVARRYVDRLVDPSLHHVFDVIQAEYDCTVAEVLSLSGEAALLERQPALRRTLGVRDLYLEPISHLQVDFLARWRESDEPDPLLRRGLLLTINGIAAGLRNTG</sequence>
<evidence type="ECO:0000256" key="4">
    <source>
        <dbReference type="ARBA" id="ARBA00022419"/>
    </source>
</evidence>
<dbReference type="Pfam" id="PF00311">
    <property type="entry name" value="PEPcase"/>
    <property type="match status" value="1"/>
</dbReference>
<dbReference type="InterPro" id="IPR021135">
    <property type="entry name" value="PEP_COase"/>
</dbReference>
<comment type="catalytic activity">
    <reaction evidence="8 9">
        <text>oxaloacetate + phosphate = phosphoenolpyruvate + hydrogencarbonate</text>
        <dbReference type="Rhea" id="RHEA:28370"/>
        <dbReference type="ChEBI" id="CHEBI:16452"/>
        <dbReference type="ChEBI" id="CHEBI:17544"/>
        <dbReference type="ChEBI" id="CHEBI:43474"/>
        <dbReference type="ChEBI" id="CHEBI:58702"/>
        <dbReference type="EC" id="4.1.1.31"/>
    </reaction>
</comment>
<dbReference type="PANTHER" id="PTHR30523">
    <property type="entry name" value="PHOSPHOENOLPYRUVATE CARBOXYLASE"/>
    <property type="match status" value="1"/>
</dbReference>
<dbReference type="PRINTS" id="PR00150">
    <property type="entry name" value="PEPCARBXLASE"/>
</dbReference>
<reference evidence="11" key="1">
    <citation type="submission" date="2020-02" db="EMBL/GenBank/DDBJ databases">
        <authorList>
            <person name="Meier V. D."/>
        </authorList>
    </citation>
    <scope>NUCLEOTIDE SEQUENCE</scope>
    <source>
        <strain evidence="11">AVDCRST_MAG76</strain>
    </source>
</reference>
<dbReference type="HAMAP" id="MF_00595">
    <property type="entry name" value="PEPcase_type1"/>
    <property type="match status" value="1"/>
</dbReference>
<dbReference type="InterPro" id="IPR018129">
    <property type="entry name" value="PEP_COase_Lys_AS"/>
</dbReference>
<evidence type="ECO:0000256" key="10">
    <source>
        <dbReference type="PROSITE-ProRule" id="PRU10111"/>
    </source>
</evidence>
<comment type="similarity">
    <text evidence="2 9">Belongs to the PEPCase type 1 family.</text>
</comment>
<evidence type="ECO:0000256" key="6">
    <source>
        <dbReference type="ARBA" id="ARBA00023239"/>
    </source>
</evidence>
<dbReference type="GO" id="GO:0008964">
    <property type="term" value="F:phosphoenolpyruvate carboxylase activity"/>
    <property type="evidence" value="ECO:0007669"/>
    <property type="project" value="UniProtKB-UniRule"/>
</dbReference>
<dbReference type="EC" id="4.1.1.31" evidence="3 9"/>
<comment type="subunit">
    <text evidence="9">Homotetramer.</text>
</comment>